<dbReference type="SMART" id="SM00073">
    <property type="entry name" value="HPT"/>
    <property type="match status" value="1"/>
</dbReference>
<dbReference type="InterPro" id="IPR036641">
    <property type="entry name" value="HPT_dom_sf"/>
</dbReference>
<keyword evidence="1" id="KW-0597">Phosphoprotein</keyword>
<dbReference type="InterPro" id="IPR008207">
    <property type="entry name" value="Sig_transdc_His_kin_Hpt_dom"/>
</dbReference>
<dbReference type="SUPFAM" id="SSF47226">
    <property type="entry name" value="Histidine-containing phosphotransfer domain, HPT domain"/>
    <property type="match status" value="1"/>
</dbReference>
<proteinExistence type="predicted"/>
<sequence length="132" mass="14747">MSFGDKENLIRLNLKFMRDIVEDLEPADAVNLLEQLISIYLRETPKKLDAIQEAIEQEDAKALRSSAHSLKSSSAMLGAVTVTELSWKLESLGQSGEVAGVREIYGILEKECEQVYQQLCTLQTEQFSVLIG</sequence>
<organism evidence="3 4">
    <name type="scientific">Heliobacterium mobile</name>
    <name type="common">Heliobacillus mobilis</name>
    <dbReference type="NCBI Taxonomy" id="28064"/>
    <lineage>
        <taxon>Bacteria</taxon>
        <taxon>Bacillati</taxon>
        <taxon>Bacillota</taxon>
        <taxon>Clostridia</taxon>
        <taxon>Eubacteriales</taxon>
        <taxon>Heliobacteriaceae</taxon>
        <taxon>Heliobacterium</taxon>
    </lineage>
</organism>
<gene>
    <name evidence="3" type="ORF">GJ688_15320</name>
</gene>
<dbReference type="Proteomes" id="UP000430670">
    <property type="component" value="Unassembled WGS sequence"/>
</dbReference>
<dbReference type="AlphaFoldDB" id="A0A6I3SN66"/>
<evidence type="ECO:0000256" key="1">
    <source>
        <dbReference type="PROSITE-ProRule" id="PRU00110"/>
    </source>
</evidence>
<evidence type="ECO:0000259" key="2">
    <source>
        <dbReference type="PROSITE" id="PS50894"/>
    </source>
</evidence>
<reference evidence="3 4" key="1">
    <citation type="submission" date="2019-11" db="EMBL/GenBank/DDBJ databases">
        <title>Whole-genome sequence of a the green, strictly anaerobic photosynthetic bacterium Heliobacillus mobilis DSM 6151.</title>
        <authorList>
            <person name="Kyndt J.A."/>
            <person name="Meyer T.E."/>
        </authorList>
    </citation>
    <scope>NUCLEOTIDE SEQUENCE [LARGE SCALE GENOMIC DNA]</scope>
    <source>
        <strain evidence="3 4">DSM 6151</strain>
    </source>
</reference>
<accession>A0A6I3SN66</accession>
<protein>
    <recommendedName>
        <fullName evidence="2">HPt domain-containing protein</fullName>
    </recommendedName>
</protein>
<dbReference type="PROSITE" id="PS50894">
    <property type="entry name" value="HPT"/>
    <property type="match status" value="1"/>
</dbReference>
<dbReference type="Pfam" id="PF01627">
    <property type="entry name" value="Hpt"/>
    <property type="match status" value="1"/>
</dbReference>
<dbReference type="GO" id="GO:0000160">
    <property type="term" value="P:phosphorelay signal transduction system"/>
    <property type="evidence" value="ECO:0007669"/>
    <property type="project" value="InterPro"/>
</dbReference>
<name>A0A6I3SN66_HELMO</name>
<evidence type="ECO:0000313" key="3">
    <source>
        <dbReference type="EMBL" id="MTV50339.1"/>
    </source>
</evidence>
<keyword evidence="4" id="KW-1185">Reference proteome</keyword>
<comment type="caution">
    <text evidence="3">The sequence shown here is derived from an EMBL/GenBank/DDBJ whole genome shotgun (WGS) entry which is preliminary data.</text>
</comment>
<evidence type="ECO:0000313" key="4">
    <source>
        <dbReference type="Proteomes" id="UP000430670"/>
    </source>
</evidence>
<feature type="domain" description="HPt" evidence="2">
    <location>
        <begin position="29"/>
        <end position="122"/>
    </location>
</feature>
<feature type="modified residue" description="Phosphohistidine" evidence="1">
    <location>
        <position position="68"/>
    </location>
</feature>
<dbReference type="EMBL" id="WNKU01000023">
    <property type="protein sequence ID" value="MTV50339.1"/>
    <property type="molecule type" value="Genomic_DNA"/>
</dbReference>
<dbReference type="OrthoDB" id="2083154at2"/>
<dbReference type="Gene3D" id="1.20.120.160">
    <property type="entry name" value="HPT domain"/>
    <property type="match status" value="1"/>
</dbReference>